<dbReference type="InterPro" id="IPR051296">
    <property type="entry name" value="Cdc42_Effector_BORG/CEP"/>
</dbReference>
<protein>
    <submittedName>
        <fullName evidence="5">Cdc42 effector protein 1-like</fullName>
    </submittedName>
</protein>
<dbReference type="Pfam" id="PF00786">
    <property type="entry name" value="PBD"/>
    <property type="match status" value="1"/>
</dbReference>
<dbReference type="SMART" id="SM00285">
    <property type="entry name" value="PBD"/>
    <property type="match status" value="1"/>
</dbReference>
<accession>A0A8C5GNV1</accession>
<feature type="domain" description="CRIB" evidence="4">
    <location>
        <begin position="32"/>
        <end position="46"/>
    </location>
</feature>
<evidence type="ECO:0000259" key="4">
    <source>
        <dbReference type="PROSITE" id="PS50108"/>
    </source>
</evidence>
<keyword evidence="6" id="KW-1185">Reference proteome</keyword>
<comment type="subcellular location">
    <subcellularLocation>
        <location evidence="1">Endomembrane system</location>
        <topology evidence="1">Peripheral membrane protein</topology>
    </subcellularLocation>
</comment>
<dbReference type="RefSeq" id="XP_028332289.1">
    <property type="nucleotide sequence ID" value="XM_028476488.1"/>
</dbReference>
<sequence length="396" mass="42912">MNLQEKLSGLKGLVSHSHSKRRHKGDLTVDMISPPLGDFRHTMHVGRGGDVFGDTSFLSNHGGTANANNADTESLSSPDNKIGAFFSRTLRHIRRGSDNRPREASKDLSPPPPAVSPIIKNAISLPRLDVDWPNGSPTTKVLFPSSQSTPEEHKSTYGLESGFVTLPRLTRSERQQEASITTSCSPNIHRGSLTDPADAVLSTSSSSSSNVTCTPKHTAYSDSLPSLTSLDTFTFDLGPSLMSEVFGLIDGHSEHVHVAWEGEEVGSACGFTNEGSEMGSTTISYVDSLLREDCEGRKSPHVTEWEEEESSVMEVNGVSLSPNVPDVVMGSPERLMVGMKTESETFHSATDVLAHHRDIGLMKGGLEDVDAETIIMNQPKMKMSYSCVDDEDEIKV</sequence>
<comment type="similarity">
    <text evidence="2">Belongs to the BORG/CEP family.</text>
</comment>
<dbReference type="CTD" id="101883603"/>
<reference evidence="5" key="2">
    <citation type="submission" date="2025-08" db="UniProtKB">
        <authorList>
            <consortium name="Ensembl"/>
        </authorList>
    </citation>
    <scope>IDENTIFICATION</scope>
</reference>
<name>A0A8C5GNV1_GOUWI</name>
<dbReference type="GO" id="GO:0005856">
    <property type="term" value="C:cytoskeleton"/>
    <property type="evidence" value="ECO:0007669"/>
    <property type="project" value="TreeGrafter"/>
</dbReference>
<dbReference type="Pfam" id="PF14957">
    <property type="entry name" value="BORG_CEP"/>
    <property type="match status" value="1"/>
</dbReference>
<evidence type="ECO:0000256" key="3">
    <source>
        <dbReference type="SAM" id="MobiDB-lite"/>
    </source>
</evidence>
<feature type="region of interest" description="Disordered" evidence="3">
    <location>
        <begin position="179"/>
        <end position="214"/>
    </location>
</feature>
<evidence type="ECO:0000256" key="2">
    <source>
        <dbReference type="ARBA" id="ARBA00010770"/>
    </source>
</evidence>
<dbReference type="GO" id="GO:0012505">
    <property type="term" value="C:endomembrane system"/>
    <property type="evidence" value="ECO:0007669"/>
    <property type="project" value="UniProtKB-SubCell"/>
</dbReference>
<feature type="region of interest" description="Disordered" evidence="3">
    <location>
        <begin position="1"/>
        <end position="29"/>
    </location>
</feature>
<dbReference type="GO" id="GO:0031267">
    <property type="term" value="F:small GTPase binding"/>
    <property type="evidence" value="ECO:0007669"/>
    <property type="project" value="TreeGrafter"/>
</dbReference>
<dbReference type="PANTHER" id="PTHR15344">
    <property type="entry name" value="CDC42 EFFECTOR PROTEIN BORG"/>
    <property type="match status" value="1"/>
</dbReference>
<dbReference type="GO" id="GO:0030838">
    <property type="term" value="P:positive regulation of actin filament polymerization"/>
    <property type="evidence" value="ECO:0007669"/>
    <property type="project" value="TreeGrafter"/>
</dbReference>
<evidence type="ECO:0000313" key="6">
    <source>
        <dbReference type="Proteomes" id="UP000694680"/>
    </source>
</evidence>
<dbReference type="InterPro" id="IPR029273">
    <property type="entry name" value="Cdc42_effect-like"/>
</dbReference>
<gene>
    <name evidence="5" type="primary">cdc42ep1a</name>
</gene>
<proteinExistence type="inferred from homology"/>
<dbReference type="GO" id="GO:0005886">
    <property type="term" value="C:plasma membrane"/>
    <property type="evidence" value="ECO:0007669"/>
    <property type="project" value="TreeGrafter"/>
</dbReference>
<dbReference type="GO" id="GO:0007266">
    <property type="term" value="P:Rho protein signal transduction"/>
    <property type="evidence" value="ECO:0007669"/>
    <property type="project" value="TreeGrafter"/>
</dbReference>
<dbReference type="GO" id="GO:0031274">
    <property type="term" value="P:positive regulation of pseudopodium assembly"/>
    <property type="evidence" value="ECO:0007669"/>
    <property type="project" value="TreeGrafter"/>
</dbReference>
<dbReference type="GO" id="GO:0005737">
    <property type="term" value="C:cytoplasm"/>
    <property type="evidence" value="ECO:0007669"/>
    <property type="project" value="TreeGrafter"/>
</dbReference>
<reference evidence="5" key="3">
    <citation type="submission" date="2025-09" db="UniProtKB">
        <authorList>
            <consortium name="Ensembl"/>
        </authorList>
    </citation>
    <scope>IDENTIFICATION</scope>
</reference>
<evidence type="ECO:0000313" key="5">
    <source>
        <dbReference type="Ensembl" id="ENSGWIP00000032816.1"/>
    </source>
</evidence>
<evidence type="ECO:0000256" key="1">
    <source>
        <dbReference type="ARBA" id="ARBA00004184"/>
    </source>
</evidence>
<dbReference type="Ensembl" id="ENSGWIT00000035710.1">
    <property type="protein sequence ID" value="ENSGWIP00000032816.1"/>
    <property type="gene ID" value="ENSGWIG00000016876.1"/>
</dbReference>
<dbReference type="Proteomes" id="UP000694680">
    <property type="component" value="Chromosome 19"/>
</dbReference>
<dbReference type="InterPro" id="IPR000095">
    <property type="entry name" value="CRIB_dom"/>
</dbReference>
<reference evidence="5" key="1">
    <citation type="submission" date="2020-06" db="EMBL/GenBank/DDBJ databases">
        <authorList>
            <consortium name="Wellcome Sanger Institute Data Sharing"/>
        </authorList>
    </citation>
    <scope>NUCLEOTIDE SEQUENCE [LARGE SCALE GENOMIC DNA]</scope>
</reference>
<dbReference type="GeneID" id="114481557"/>
<dbReference type="GO" id="GO:0008360">
    <property type="term" value="P:regulation of cell shape"/>
    <property type="evidence" value="ECO:0007669"/>
    <property type="project" value="TreeGrafter"/>
</dbReference>
<dbReference type="PROSITE" id="PS50108">
    <property type="entry name" value="CRIB"/>
    <property type="match status" value="1"/>
</dbReference>
<dbReference type="OrthoDB" id="9887345at2759"/>
<organism evidence="5 6">
    <name type="scientific">Gouania willdenowi</name>
    <name type="common">Blunt-snouted clingfish</name>
    <name type="synonym">Lepadogaster willdenowi</name>
    <dbReference type="NCBI Taxonomy" id="441366"/>
    <lineage>
        <taxon>Eukaryota</taxon>
        <taxon>Metazoa</taxon>
        <taxon>Chordata</taxon>
        <taxon>Craniata</taxon>
        <taxon>Vertebrata</taxon>
        <taxon>Euteleostomi</taxon>
        <taxon>Actinopterygii</taxon>
        <taxon>Neopterygii</taxon>
        <taxon>Teleostei</taxon>
        <taxon>Neoteleostei</taxon>
        <taxon>Acanthomorphata</taxon>
        <taxon>Ovalentaria</taxon>
        <taxon>Blenniimorphae</taxon>
        <taxon>Blenniiformes</taxon>
        <taxon>Gobiesocoidei</taxon>
        <taxon>Gobiesocidae</taxon>
        <taxon>Gobiesocinae</taxon>
        <taxon>Gouania</taxon>
    </lineage>
</organism>
<feature type="compositionally biased region" description="Basic and acidic residues" evidence="3">
    <location>
        <begin position="95"/>
        <end position="106"/>
    </location>
</feature>
<feature type="region of interest" description="Disordered" evidence="3">
    <location>
        <begin position="89"/>
        <end position="118"/>
    </location>
</feature>
<dbReference type="AlphaFoldDB" id="A0A8C5GNV1"/>
<dbReference type="PANTHER" id="PTHR15344:SF7">
    <property type="entry name" value="CDC42 EFFECTOR PROTEIN 1"/>
    <property type="match status" value="1"/>
</dbReference>